<evidence type="ECO:0000313" key="1">
    <source>
        <dbReference type="EMBL" id="AEK29477.1"/>
    </source>
</evidence>
<evidence type="ECO:0000313" key="2">
    <source>
        <dbReference type="Proteomes" id="UP000008394"/>
    </source>
</evidence>
<dbReference type="EMBL" id="CP002915">
    <property type="protein sequence ID" value="AEK29477.1"/>
    <property type="molecule type" value="Genomic_DNA"/>
</dbReference>
<dbReference type="KEGG" id="bnm:BALAC2494_01788"/>
<dbReference type="Proteomes" id="UP000008394">
    <property type="component" value="Chromosome"/>
</dbReference>
<accession>A0A806FFT8</accession>
<dbReference type="AlphaFoldDB" id="A0A806FFT8"/>
<gene>
    <name evidence="1" type="ORF">BALAC2494_01788</name>
</gene>
<sequence>MRLNSPHSSTGLTMVRRLVDVMAHDLGVPRRASDDPDGEALACRCTFTALRFWMQAYCIDDGYGGAAGIAQTAVEQKSLAWIKQMSALYPQLRSKFTPALIHQYCSALTAIGDLAETSEGMLRCTKPHDLRIPYSGGTFVIAQLGLRDLTVQDWEGCVLSDAVVFAGVSKHNGIVGFDPDMIGWELPYRDELLFLAKWQEASNALR</sequence>
<organism evidence="1 2">
    <name type="scientific">Bifidobacterium animalis subsp. lactis CNCM I-2494</name>
    <dbReference type="NCBI Taxonomy" id="1042403"/>
    <lineage>
        <taxon>Bacteria</taxon>
        <taxon>Bacillati</taxon>
        <taxon>Actinomycetota</taxon>
        <taxon>Actinomycetes</taxon>
        <taxon>Bifidobacteriales</taxon>
        <taxon>Bifidobacteriaceae</taxon>
        <taxon>Bifidobacterium</taxon>
    </lineage>
</organism>
<protein>
    <submittedName>
        <fullName evidence="1">Uncharacterized protein</fullName>
    </submittedName>
</protein>
<name>A0A806FFT8_BIFAN</name>
<proteinExistence type="predicted"/>
<reference evidence="1 2" key="1">
    <citation type="journal article" date="2011" name="J. Bacteriol.">
        <title>Genome Sequence of the Probiotic Strain Bifidobacterium animalis subsp. lactis CNCM I-2494.</title>
        <authorList>
            <person name="Chervaux C."/>
            <person name="Grimaldi C."/>
            <person name="Bolotin A."/>
            <person name="Quinquis B."/>
            <person name="Legrain-Raspaud S."/>
            <person name="van Hylckama Vlieg J.E."/>
            <person name="Denariaz G."/>
            <person name="Smokvina T."/>
        </authorList>
    </citation>
    <scope>NUCLEOTIDE SEQUENCE [LARGE SCALE GENOMIC DNA]</scope>
    <source>
        <strain evidence="1 2">CNCM I-2494</strain>
    </source>
</reference>